<accession>A0ABD2LFQ2</accession>
<feature type="signal peptide" evidence="1">
    <location>
        <begin position="1"/>
        <end position="27"/>
    </location>
</feature>
<evidence type="ECO:0000256" key="1">
    <source>
        <dbReference type="SAM" id="SignalP"/>
    </source>
</evidence>
<proteinExistence type="predicted"/>
<organism evidence="2 3">
    <name type="scientific">Heterodera trifolii</name>
    <dbReference type="NCBI Taxonomy" id="157864"/>
    <lineage>
        <taxon>Eukaryota</taxon>
        <taxon>Metazoa</taxon>
        <taxon>Ecdysozoa</taxon>
        <taxon>Nematoda</taxon>
        <taxon>Chromadorea</taxon>
        <taxon>Rhabditida</taxon>
        <taxon>Tylenchina</taxon>
        <taxon>Tylenchomorpha</taxon>
        <taxon>Tylenchoidea</taxon>
        <taxon>Heteroderidae</taxon>
        <taxon>Heteroderinae</taxon>
        <taxon>Heterodera</taxon>
    </lineage>
</organism>
<protein>
    <submittedName>
        <fullName evidence="2">Uncharacterized protein</fullName>
    </submittedName>
</protein>
<dbReference type="EMBL" id="JBICBT010000428">
    <property type="protein sequence ID" value="KAL3113968.1"/>
    <property type="molecule type" value="Genomic_DNA"/>
</dbReference>
<comment type="caution">
    <text evidence="2">The sequence shown here is derived from an EMBL/GenBank/DDBJ whole genome shotgun (WGS) entry which is preliminary data.</text>
</comment>
<gene>
    <name evidence="2" type="ORF">niasHT_015911</name>
</gene>
<dbReference type="AlphaFoldDB" id="A0ABD2LFQ2"/>
<evidence type="ECO:0000313" key="3">
    <source>
        <dbReference type="Proteomes" id="UP001620626"/>
    </source>
</evidence>
<evidence type="ECO:0000313" key="2">
    <source>
        <dbReference type="EMBL" id="KAL3113968.1"/>
    </source>
</evidence>
<dbReference type="Proteomes" id="UP001620626">
    <property type="component" value="Unassembled WGS sequence"/>
</dbReference>
<reference evidence="2 3" key="1">
    <citation type="submission" date="2024-10" db="EMBL/GenBank/DDBJ databases">
        <authorList>
            <person name="Kim D."/>
        </authorList>
    </citation>
    <scope>NUCLEOTIDE SEQUENCE [LARGE SCALE GENOMIC DNA]</scope>
    <source>
        <strain evidence="2">BH-2024</strain>
    </source>
</reference>
<keyword evidence="3" id="KW-1185">Reference proteome</keyword>
<feature type="chain" id="PRO_5044852123" evidence="1">
    <location>
        <begin position="28"/>
        <end position="266"/>
    </location>
</feature>
<keyword evidence="1" id="KW-0732">Signal</keyword>
<sequence length="266" mass="30503">MNIVAFFLVALCSIFIFIVHFPKCAQAVTKKVTFGNGNPSTVQAWHNGQWLFNFETKKDREGILYANINTNQWAGLNDDDSIDFLHGNWTLMKTIQISELRVKKKVYFKKRSQSYAIYAYLNEQHILRLSSVCDSSVEKNYLEIDPEQWQQLNPDDVITFKCNGRNGTQVLGSATVQLLRDIGENADDLDFSYGVRHYYRGVHAVKRNDKQIGAVLGTATVQIMREVAENSTELDFSQGFRHYFRDGEYRFLYFADANGTVHPVMG</sequence>
<name>A0ABD2LFQ2_9BILA</name>